<sequence>MKIYLVNYATKGYKVKQRLNTVSGKIFGKFDKIFSFDPKDIDKDFALSNRNILKIEKGAGLWLWKPYFFNIVFNEKLEYGDYLFHCDSSSFFIRNVRPLIELLEQSNLDIMAFALPLTEKEWTSPKLLSYFNANEEILNSNQILANFLIVKKSKETQSFVKEWLELCSNIQLLNDNGIIDDKYPSYFKEHRYDQSILSLLCKKYSVEPFRDPSQFGIFPEMYRNNGAIIETKVLNSPYKTTIILIRKSNFFVEFFKYNAKVTLKMFFPNLYLKLLKK</sequence>
<evidence type="ECO:0000313" key="2">
    <source>
        <dbReference type="Proteomes" id="UP000291124"/>
    </source>
</evidence>
<name>A0A4P6YC35_9FLAO</name>
<gene>
    <name evidence="1" type="ORF">E1750_13635</name>
</gene>
<dbReference type="OrthoDB" id="9804725at2"/>
<protein>
    <recommendedName>
        <fullName evidence="3">Glycosyl transferase</fullName>
    </recommendedName>
</protein>
<dbReference type="EMBL" id="CP037933">
    <property type="protein sequence ID" value="QBN19798.1"/>
    <property type="molecule type" value="Genomic_DNA"/>
</dbReference>
<dbReference type="AlphaFoldDB" id="A0A4P6YC35"/>
<accession>A0A4P6YC35</accession>
<dbReference type="Proteomes" id="UP000291124">
    <property type="component" value="Chromosome"/>
</dbReference>
<organism evidence="1 2">
    <name type="scientific">Flavobacterium nackdongense</name>
    <dbReference type="NCBI Taxonomy" id="2547394"/>
    <lineage>
        <taxon>Bacteria</taxon>
        <taxon>Pseudomonadati</taxon>
        <taxon>Bacteroidota</taxon>
        <taxon>Flavobacteriia</taxon>
        <taxon>Flavobacteriales</taxon>
        <taxon>Flavobacteriaceae</taxon>
        <taxon>Flavobacterium</taxon>
    </lineage>
</organism>
<dbReference type="RefSeq" id="WP_133277314.1">
    <property type="nucleotide sequence ID" value="NZ_CP037933.1"/>
</dbReference>
<evidence type="ECO:0008006" key="3">
    <source>
        <dbReference type="Google" id="ProtNLM"/>
    </source>
</evidence>
<keyword evidence="2" id="KW-1185">Reference proteome</keyword>
<reference evidence="2" key="1">
    <citation type="submission" date="2019-03" db="EMBL/GenBank/DDBJ databases">
        <title>Flavobacterium sp.</title>
        <authorList>
            <person name="Kim H."/>
        </authorList>
    </citation>
    <scope>NUCLEOTIDE SEQUENCE [LARGE SCALE GENOMIC DNA]</scope>
    <source>
        <strain evidence="2">GS13</strain>
    </source>
</reference>
<dbReference type="KEGG" id="fnk:E1750_13635"/>
<proteinExistence type="predicted"/>
<evidence type="ECO:0000313" key="1">
    <source>
        <dbReference type="EMBL" id="QBN19798.1"/>
    </source>
</evidence>